<gene>
    <name evidence="1" type="ORF">PLEPLA_LOCUS16310</name>
</gene>
<reference evidence="1" key="1">
    <citation type="submission" date="2020-03" db="EMBL/GenBank/DDBJ databases">
        <authorList>
            <person name="Weist P."/>
        </authorList>
    </citation>
    <scope>NUCLEOTIDE SEQUENCE</scope>
</reference>
<keyword evidence="2" id="KW-1185">Reference proteome</keyword>
<dbReference type="Proteomes" id="UP001153269">
    <property type="component" value="Unassembled WGS sequence"/>
</dbReference>
<comment type="caution">
    <text evidence="1">The sequence shown here is derived from an EMBL/GenBank/DDBJ whole genome shotgun (WGS) entry which is preliminary data.</text>
</comment>
<accession>A0A9N7YLB0</accession>
<evidence type="ECO:0000313" key="2">
    <source>
        <dbReference type="Proteomes" id="UP001153269"/>
    </source>
</evidence>
<organism evidence="1 2">
    <name type="scientific">Pleuronectes platessa</name>
    <name type="common">European plaice</name>
    <dbReference type="NCBI Taxonomy" id="8262"/>
    <lineage>
        <taxon>Eukaryota</taxon>
        <taxon>Metazoa</taxon>
        <taxon>Chordata</taxon>
        <taxon>Craniata</taxon>
        <taxon>Vertebrata</taxon>
        <taxon>Euteleostomi</taxon>
        <taxon>Actinopterygii</taxon>
        <taxon>Neopterygii</taxon>
        <taxon>Teleostei</taxon>
        <taxon>Neoteleostei</taxon>
        <taxon>Acanthomorphata</taxon>
        <taxon>Carangaria</taxon>
        <taxon>Pleuronectiformes</taxon>
        <taxon>Pleuronectoidei</taxon>
        <taxon>Pleuronectidae</taxon>
        <taxon>Pleuronectes</taxon>
    </lineage>
</organism>
<sequence length="199" mass="21621">MFSLLILDHLSKQASNSPACPGNCPSKRNGDLNDMDGELRQRQAAQILISGAAFELVSLSQSVTRGTLCRSPQRQKGGSITLISMFCPVVLVDTSQRKNTEQVPVTQHIRLSARLPARHGPLLRPSDQLHSHLPLITSLSPTLSYLLPRPDPMGYSVANRLWLFGIVNAGLKDISRSKQLGAKDEGADLTDDISVDISS</sequence>
<name>A0A9N7YLB0_PLEPL</name>
<dbReference type="AlphaFoldDB" id="A0A9N7YLB0"/>
<evidence type="ECO:0000313" key="1">
    <source>
        <dbReference type="EMBL" id="CAB1428344.1"/>
    </source>
</evidence>
<proteinExistence type="predicted"/>
<dbReference type="EMBL" id="CADEAL010001046">
    <property type="protein sequence ID" value="CAB1428344.1"/>
    <property type="molecule type" value="Genomic_DNA"/>
</dbReference>
<protein>
    <submittedName>
        <fullName evidence="1">Uncharacterized protein</fullName>
    </submittedName>
</protein>